<dbReference type="EMBL" id="PFMR01000168">
    <property type="protein sequence ID" value="PIZ16739.1"/>
    <property type="molecule type" value="Genomic_DNA"/>
</dbReference>
<sequence>MIRKKQFVIVMIIVFVLVAGNVFADYIERECTLIAEKFDRVCRQSFPETQPAIAIIPFTSRMTDLQQRNVGFGVSELLTSSIVNKKTFTVLERSQIEKVLGEQKLSLTGLTADSTLKVGEMVGAKLIVTGTVDKIGENYRINCRLISAENGTVLASHIADFRIDEFEKKAKNYIIPRKEAIGVYAGYRMVPITHVTNSPVTVGGITYSNARILLDMLSAICVGSRFYPVDNLVVDLSWAMPRFEYSVDRSDSQTDTVRNQTGYSDVILTVSWVLPLSPRMDVFLGAGIDYFSKIFPLVTAGFEWRPWQTIGVALWVYYRFGTDILSVSGAGGNSIPPRPIFQLDPLSITPVVSFYF</sequence>
<dbReference type="Gene3D" id="3.40.50.10610">
    <property type="entry name" value="ABC-type transport auxiliary lipoprotein component"/>
    <property type="match status" value="1"/>
</dbReference>
<protein>
    <recommendedName>
        <fullName evidence="3">FlgO domain-containing protein</fullName>
    </recommendedName>
</protein>
<evidence type="ECO:0008006" key="3">
    <source>
        <dbReference type="Google" id="ProtNLM"/>
    </source>
</evidence>
<comment type="caution">
    <text evidence="1">The sequence shown here is derived from an EMBL/GenBank/DDBJ whole genome shotgun (WGS) entry which is preliminary data.</text>
</comment>
<dbReference type="GO" id="GO:0030288">
    <property type="term" value="C:outer membrane-bounded periplasmic space"/>
    <property type="evidence" value="ECO:0007669"/>
    <property type="project" value="InterPro"/>
</dbReference>
<evidence type="ECO:0000313" key="2">
    <source>
        <dbReference type="Proteomes" id="UP000229307"/>
    </source>
</evidence>
<reference evidence="2" key="1">
    <citation type="submission" date="2017-09" db="EMBL/GenBank/DDBJ databases">
        <title>Depth-based differentiation of microbial function through sediment-hosted aquifers and enrichment of novel symbionts in the deep terrestrial subsurface.</title>
        <authorList>
            <person name="Probst A.J."/>
            <person name="Ladd B."/>
            <person name="Jarett J.K."/>
            <person name="Geller-Mcgrath D.E."/>
            <person name="Sieber C.M.K."/>
            <person name="Emerson J.B."/>
            <person name="Anantharaman K."/>
            <person name="Thomas B.C."/>
            <person name="Malmstrom R."/>
            <person name="Stieglmeier M."/>
            <person name="Klingl A."/>
            <person name="Woyke T."/>
            <person name="Ryan C.M."/>
            <person name="Banfield J.F."/>
        </authorList>
    </citation>
    <scope>NUCLEOTIDE SEQUENCE [LARGE SCALE GENOMIC DNA]</scope>
</reference>
<dbReference type="AlphaFoldDB" id="A0A2M7SB97"/>
<name>A0A2M7SB97_9BACT</name>
<accession>A0A2M7SB97</accession>
<gene>
    <name evidence="1" type="ORF">COY52_06130</name>
</gene>
<dbReference type="Proteomes" id="UP000229307">
    <property type="component" value="Unassembled WGS sequence"/>
</dbReference>
<organism evidence="1 2">
    <name type="scientific">Candidatus Desantisbacteria bacterium CG_4_10_14_0_8_um_filter_48_22</name>
    <dbReference type="NCBI Taxonomy" id="1974543"/>
    <lineage>
        <taxon>Bacteria</taxon>
        <taxon>Candidatus Desantisiibacteriota</taxon>
    </lineage>
</organism>
<dbReference type="Pfam" id="PF03783">
    <property type="entry name" value="CsgG"/>
    <property type="match status" value="1"/>
</dbReference>
<proteinExistence type="predicted"/>
<dbReference type="InterPro" id="IPR005534">
    <property type="entry name" value="Curli_assmbl/transp-comp_CsgG"/>
</dbReference>
<evidence type="ECO:0000313" key="1">
    <source>
        <dbReference type="EMBL" id="PIZ16739.1"/>
    </source>
</evidence>